<dbReference type="EnsemblMetazoa" id="GPAI028906-RA">
    <property type="protein sequence ID" value="GPAI028906-PA"/>
    <property type="gene ID" value="GPAI028906"/>
</dbReference>
<dbReference type="SUPFAM" id="SSF103473">
    <property type="entry name" value="MFS general substrate transporter"/>
    <property type="match status" value="1"/>
</dbReference>
<dbReference type="FunFam" id="1.20.1250.20:FF:000092">
    <property type="entry name" value="Feline leukemia virus subgroup C receptor-related protein 2 isoform 1"/>
    <property type="match status" value="1"/>
</dbReference>
<feature type="transmembrane region" description="Helical" evidence="5">
    <location>
        <begin position="94"/>
        <end position="122"/>
    </location>
</feature>
<name>A0A1A9ZYG6_GLOPL</name>
<dbReference type="GO" id="GO:0097037">
    <property type="term" value="P:heme export"/>
    <property type="evidence" value="ECO:0007669"/>
    <property type="project" value="TreeGrafter"/>
</dbReference>
<feature type="transmembrane region" description="Helical" evidence="5">
    <location>
        <begin position="393"/>
        <end position="413"/>
    </location>
</feature>
<dbReference type="InterPro" id="IPR036259">
    <property type="entry name" value="MFS_trans_sf"/>
</dbReference>
<reference evidence="6" key="2">
    <citation type="submission" date="2020-05" db="UniProtKB">
        <authorList>
            <consortium name="EnsemblMetazoa"/>
        </authorList>
    </citation>
    <scope>IDENTIFICATION</scope>
    <source>
        <strain evidence="6">IAEA</strain>
    </source>
</reference>
<dbReference type="InterPro" id="IPR011701">
    <property type="entry name" value="MFS"/>
</dbReference>
<comment type="subcellular location">
    <subcellularLocation>
        <location evidence="1">Membrane</location>
        <topology evidence="1">Multi-pass membrane protein</topology>
    </subcellularLocation>
</comment>
<accession>A0A1A9ZYG6</accession>
<evidence type="ECO:0000313" key="7">
    <source>
        <dbReference type="Proteomes" id="UP000092445"/>
    </source>
</evidence>
<feature type="transmembrane region" description="Helical" evidence="5">
    <location>
        <begin position="367"/>
        <end position="387"/>
    </location>
</feature>
<dbReference type="CDD" id="cd17398">
    <property type="entry name" value="MFS_FLVCR_like"/>
    <property type="match status" value="1"/>
</dbReference>
<sequence>MDLKSSNTSEFTEPYITSSKSTDFIKPKEEPDNFTPMVPKAEVYKVYKRRWAVLILFAFYSASNSMQWIQFSIIQNIVTKYYGVSDVWIDWTSMVYMILYIPLIFPGSWFLDKMVFILSLPARLAAVWFGPDQVSFACSVGVFGNQLGIAIGFVLPPMLVANSDDLNVIGNDLQWMFNYVAGLTTVLFILIVLFFQAKPPTPPSAAQKVAGPGSEEAENQITFMQSLKNLITNVNYILLLISYGMNVGVFYAISTLLNPVVLKYYPGHEIDTGRIGLSIVLSGMLGSVVSGIILDKSHKFKETTLGVYAFSMVGMWVFAFTLDTGSIVVVYITASLLGFFMTGYLPVGFEFAAELTFPEPEGTSSGLLNASSQVFGIIFTSMYSWLLSDFSDVVANVTMAIMLIVGTIITAFISSDLRRQNAQINDKQQNP</sequence>
<dbReference type="GO" id="GO:0015232">
    <property type="term" value="F:heme transmembrane transporter activity"/>
    <property type="evidence" value="ECO:0007669"/>
    <property type="project" value="TreeGrafter"/>
</dbReference>
<dbReference type="Pfam" id="PF07690">
    <property type="entry name" value="MFS_1"/>
    <property type="match status" value="1"/>
</dbReference>
<evidence type="ECO:0000256" key="2">
    <source>
        <dbReference type="ARBA" id="ARBA00022692"/>
    </source>
</evidence>
<dbReference type="STRING" id="7398.A0A1A9ZYG6"/>
<feature type="transmembrane region" description="Helical" evidence="5">
    <location>
        <begin position="273"/>
        <end position="293"/>
    </location>
</feature>
<dbReference type="AlphaFoldDB" id="A0A1A9ZYG6"/>
<organism evidence="6 7">
    <name type="scientific">Glossina pallidipes</name>
    <name type="common">Tsetse fly</name>
    <dbReference type="NCBI Taxonomy" id="7398"/>
    <lineage>
        <taxon>Eukaryota</taxon>
        <taxon>Metazoa</taxon>
        <taxon>Ecdysozoa</taxon>
        <taxon>Arthropoda</taxon>
        <taxon>Hexapoda</taxon>
        <taxon>Insecta</taxon>
        <taxon>Pterygota</taxon>
        <taxon>Neoptera</taxon>
        <taxon>Endopterygota</taxon>
        <taxon>Diptera</taxon>
        <taxon>Brachycera</taxon>
        <taxon>Muscomorpha</taxon>
        <taxon>Hippoboscoidea</taxon>
        <taxon>Glossinidae</taxon>
        <taxon>Glossina</taxon>
    </lineage>
</organism>
<evidence type="ECO:0000256" key="3">
    <source>
        <dbReference type="ARBA" id="ARBA00022989"/>
    </source>
</evidence>
<reference evidence="7" key="1">
    <citation type="submission" date="2014-03" db="EMBL/GenBank/DDBJ databases">
        <authorList>
            <person name="Aksoy S."/>
            <person name="Warren W."/>
            <person name="Wilson R.K."/>
        </authorList>
    </citation>
    <scope>NUCLEOTIDE SEQUENCE [LARGE SCALE GENOMIC DNA]</scope>
    <source>
        <strain evidence="7">IAEA</strain>
    </source>
</reference>
<feature type="transmembrane region" description="Helical" evidence="5">
    <location>
        <begin position="175"/>
        <end position="195"/>
    </location>
</feature>
<proteinExistence type="predicted"/>
<evidence type="ECO:0000256" key="4">
    <source>
        <dbReference type="ARBA" id="ARBA00023136"/>
    </source>
</evidence>
<dbReference type="GO" id="GO:0016020">
    <property type="term" value="C:membrane"/>
    <property type="evidence" value="ECO:0007669"/>
    <property type="project" value="UniProtKB-SubCell"/>
</dbReference>
<feature type="transmembrane region" description="Helical" evidence="5">
    <location>
        <begin position="51"/>
        <end position="74"/>
    </location>
</feature>
<dbReference type="PANTHER" id="PTHR10924:SF4">
    <property type="entry name" value="GH15861P"/>
    <property type="match status" value="1"/>
</dbReference>
<dbReference type="VEuPathDB" id="VectorBase:GPAI028906"/>
<dbReference type="Gene3D" id="1.20.1250.20">
    <property type="entry name" value="MFS general substrate transporter like domains"/>
    <property type="match status" value="1"/>
</dbReference>
<feature type="transmembrane region" description="Helical" evidence="5">
    <location>
        <begin position="305"/>
        <end position="322"/>
    </location>
</feature>
<evidence type="ECO:0008006" key="8">
    <source>
        <dbReference type="Google" id="ProtNLM"/>
    </source>
</evidence>
<dbReference type="GO" id="GO:0020037">
    <property type="term" value="F:heme binding"/>
    <property type="evidence" value="ECO:0007669"/>
    <property type="project" value="TreeGrafter"/>
</dbReference>
<feature type="transmembrane region" description="Helical" evidence="5">
    <location>
        <begin position="134"/>
        <end position="155"/>
    </location>
</feature>
<keyword evidence="2 5" id="KW-0812">Transmembrane</keyword>
<evidence type="ECO:0000313" key="6">
    <source>
        <dbReference type="EnsemblMetazoa" id="GPAI028906-PA"/>
    </source>
</evidence>
<keyword evidence="4 5" id="KW-0472">Membrane</keyword>
<dbReference type="PANTHER" id="PTHR10924">
    <property type="entry name" value="MAJOR FACILITATOR SUPERFAMILY PROTEIN-RELATED"/>
    <property type="match status" value="1"/>
</dbReference>
<dbReference type="InterPro" id="IPR049680">
    <property type="entry name" value="FLVCR1-2_SLC49-like"/>
</dbReference>
<evidence type="ECO:0000256" key="1">
    <source>
        <dbReference type="ARBA" id="ARBA00004141"/>
    </source>
</evidence>
<keyword evidence="7" id="KW-1185">Reference proteome</keyword>
<feature type="transmembrane region" description="Helical" evidence="5">
    <location>
        <begin position="328"/>
        <end position="347"/>
    </location>
</feature>
<evidence type="ECO:0000256" key="5">
    <source>
        <dbReference type="SAM" id="Phobius"/>
    </source>
</evidence>
<protein>
    <recommendedName>
        <fullName evidence="8">Major facilitator superfamily (MFS) profile domain-containing protein</fullName>
    </recommendedName>
</protein>
<keyword evidence="3 5" id="KW-1133">Transmembrane helix</keyword>
<dbReference type="Proteomes" id="UP000092445">
    <property type="component" value="Unassembled WGS sequence"/>
</dbReference>
<feature type="transmembrane region" description="Helical" evidence="5">
    <location>
        <begin position="234"/>
        <end position="253"/>
    </location>
</feature>